<evidence type="ECO:0008006" key="3">
    <source>
        <dbReference type="Google" id="ProtNLM"/>
    </source>
</evidence>
<keyword evidence="2" id="KW-1185">Reference proteome</keyword>
<dbReference type="PANTHER" id="PTHR35810:SF1">
    <property type="entry name" value="CYTOPLASMIC PROTEIN"/>
    <property type="match status" value="1"/>
</dbReference>
<comment type="caution">
    <text evidence="1">The sequence shown here is derived from an EMBL/GenBank/DDBJ whole genome shotgun (WGS) entry which is preliminary data.</text>
</comment>
<proteinExistence type="predicted"/>
<dbReference type="RefSeq" id="WP_307260005.1">
    <property type="nucleotide sequence ID" value="NZ_JAUSVL010000001.1"/>
</dbReference>
<protein>
    <recommendedName>
        <fullName evidence="3">Virulence protein</fullName>
    </recommendedName>
</protein>
<dbReference type="Proteomes" id="UP001238163">
    <property type="component" value="Unassembled WGS sequence"/>
</dbReference>
<dbReference type="PANTHER" id="PTHR35810">
    <property type="entry name" value="CYTOPLASMIC PROTEIN-RELATED"/>
    <property type="match status" value="1"/>
</dbReference>
<organism evidence="1 2">
    <name type="scientific">Oligosphaera ethanolica</name>
    <dbReference type="NCBI Taxonomy" id="760260"/>
    <lineage>
        <taxon>Bacteria</taxon>
        <taxon>Pseudomonadati</taxon>
        <taxon>Lentisphaerota</taxon>
        <taxon>Oligosphaeria</taxon>
        <taxon>Oligosphaerales</taxon>
        <taxon>Oligosphaeraceae</taxon>
        <taxon>Oligosphaera</taxon>
    </lineage>
</organism>
<name>A0AAE4ANS9_9BACT</name>
<sequence length="118" mass="13597">MNKSKLSEQATDYPLVLFTSPDGEVTVPTRLERDTVWLTQKQMAQVFDVKRPAVTKHLANIFKTGELDQESVRSILEHMGQDGVRSYTTRHIRNASNEREMCEYQYVQILHIPHGGRP</sequence>
<dbReference type="AlphaFoldDB" id="A0AAE4ANS9"/>
<evidence type="ECO:0000313" key="1">
    <source>
        <dbReference type="EMBL" id="MDQ0288672.1"/>
    </source>
</evidence>
<accession>A0AAE4ANS9</accession>
<gene>
    <name evidence="1" type="ORF">J3R75_000779</name>
</gene>
<evidence type="ECO:0000313" key="2">
    <source>
        <dbReference type="Proteomes" id="UP001238163"/>
    </source>
</evidence>
<dbReference type="EMBL" id="JAUSVL010000001">
    <property type="protein sequence ID" value="MDQ0288672.1"/>
    <property type="molecule type" value="Genomic_DNA"/>
</dbReference>
<reference evidence="1" key="1">
    <citation type="submission" date="2023-07" db="EMBL/GenBank/DDBJ databases">
        <title>Genomic Encyclopedia of Type Strains, Phase IV (KMG-IV): sequencing the most valuable type-strain genomes for metagenomic binning, comparative biology and taxonomic classification.</title>
        <authorList>
            <person name="Goeker M."/>
        </authorList>
    </citation>
    <scope>NUCLEOTIDE SEQUENCE</scope>
    <source>
        <strain evidence="1">DSM 24202</strain>
    </source>
</reference>